<protein>
    <submittedName>
        <fullName evidence="3">Zinc finger C2H2-type protein</fullName>
    </submittedName>
</protein>
<organism evidence="3 4">
    <name type="scientific">Fadolivirus FV1/VV64</name>
    <dbReference type="NCBI Taxonomy" id="3070911"/>
    <lineage>
        <taxon>Viruses</taxon>
        <taxon>Varidnaviria</taxon>
        <taxon>Bamfordvirae</taxon>
        <taxon>Nucleocytoviricota</taxon>
        <taxon>Megaviricetes</taxon>
        <taxon>Imitervirales</taxon>
        <taxon>Mimiviridae</taxon>
        <taxon>Klosneuvirinae</taxon>
        <taxon>Fadolivirus</taxon>
        <taxon>Fadolivirus algeromassiliense</taxon>
    </lineage>
</organism>
<keyword evidence="1" id="KW-0863">Zinc-finger</keyword>
<keyword evidence="1" id="KW-0862">Zinc</keyword>
<evidence type="ECO:0000256" key="1">
    <source>
        <dbReference type="PROSITE-ProRule" id="PRU00042"/>
    </source>
</evidence>
<gene>
    <name evidence="3" type="ORF">Fadolivirus_1_814</name>
</gene>
<reference evidence="3 4" key="1">
    <citation type="submission" date="2020-04" db="EMBL/GenBank/DDBJ databases">
        <title>Advantages and limits of metagenomic assembly and binning of a giant virus.</title>
        <authorList>
            <person name="Schulz F."/>
            <person name="Andreani J."/>
            <person name="Francis R."/>
            <person name="Boudjemaa H."/>
            <person name="Bou Khalil J.Y."/>
            <person name="Lee J."/>
            <person name="La Scola B."/>
            <person name="Woyke T."/>
        </authorList>
    </citation>
    <scope>NUCLEOTIDE SEQUENCE [LARGE SCALE GENOMIC DNA]</scope>
    <source>
        <strain evidence="3 4">FV1/VV64</strain>
    </source>
</reference>
<dbReference type="InterPro" id="IPR013087">
    <property type="entry name" value="Znf_C2H2_type"/>
</dbReference>
<dbReference type="Gene3D" id="3.30.160.60">
    <property type="entry name" value="Classic Zinc Finger"/>
    <property type="match status" value="1"/>
</dbReference>
<dbReference type="GO" id="GO:0008270">
    <property type="term" value="F:zinc ion binding"/>
    <property type="evidence" value="ECO:0007669"/>
    <property type="project" value="UniProtKB-KW"/>
</dbReference>
<keyword evidence="4" id="KW-1185">Reference proteome</keyword>
<keyword evidence="1" id="KW-0479">Metal-binding</keyword>
<dbReference type="PROSITE" id="PS50157">
    <property type="entry name" value="ZINC_FINGER_C2H2_2"/>
    <property type="match status" value="1"/>
</dbReference>
<dbReference type="Proteomes" id="UP001162001">
    <property type="component" value="Segment"/>
</dbReference>
<dbReference type="EMBL" id="MT418680">
    <property type="protein sequence ID" value="QKF94272.1"/>
    <property type="molecule type" value="Genomic_DNA"/>
</dbReference>
<name>A0A7D3V5T4_9VIRU</name>
<evidence type="ECO:0000313" key="3">
    <source>
        <dbReference type="EMBL" id="QKF94272.1"/>
    </source>
</evidence>
<dbReference type="SUPFAM" id="SSF57667">
    <property type="entry name" value="beta-beta-alpha zinc fingers"/>
    <property type="match status" value="1"/>
</dbReference>
<dbReference type="Pfam" id="PF00096">
    <property type="entry name" value="zf-C2H2"/>
    <property type="match status" value="2"/>
</dbReference>
<evidence type="ECO:0000313" key="4">
    <source>
        <dbReference type="Proteomes" id="UP001162001"/>
    </source>
</evidence>
<feature type="domain" description="C2H2-type" evidence="2">
    <location>
        <begin position="56"/>
        <end position="77"/>
    </location>
</feature>
<accession>A0A7D3V5T4</accession>
<dbReference type="SMART" id="SM00355">
    <property type="entry name" value="ZnF_C2H2"/>
    <property type="match status" value="2"/>
</dbReference>
<dbReference type="InterPro" id="IPR036236">
    <property type="entry name" value="Znf_C2H2_sf"/>
</dbReference>
<proteinExistence type="predicted"/>
<evidence type="ECO:0000259" key="2">
    <source>
        <dbReference type="PROSITE" id="PS50157"/>
    </source>
</evidence>
<sequence length="330" mass="38618">MEFSCKYCNYVSYDKSNFNKHMKSLSHKQKSNTVVDIQGGTSQKSPNEETTNLTVYKCQFCDRIFTRSSSLSKHEKICASKIIKSKVTETENILKMKELEMELKLTKSQLTSAHNQIDELKKYIKSTPKQASNITYNVSVKNYVQQNYPNAPALEGIQDYAKLTYDIEDFAQILVNKYNDNLLHKYLGDFIIQYYKKDDPSEQSLWNSDISRLTYIIKELVANNKSLWNHDPKGVKTKNFIINPLMKYIKEYIDEYWIENIDMHNLRSMNTEKIISMQSNLQTLQKIKKDINNDTIAINIIKYIAPHFYMNRSDIGINDHFIDNNIDSDE</sequence>